<gene>
    <name evidence="2" type="ORF">EV03_2097</name>
</gene>
<reference evidence="3" key="1">
    <citation type="journal article" date="2014" name="Sci. Data">
        <title>Genomes of diverse isolates of the marine cyanobacterium Prochlorococcus.</title>
        <authorList>
            <person name="Biller S."/>
            <person name="Berube P."/>
            <person name="Thompson J."/>
            <person name="Kelly L."/>
            <person name="Roggensack S."/>
            <person name="Awad L."/>
            <person name="Roache-Johnson K."/>
            <person name="Ding H."/>
            <person name="Giovannoni S.J."/>
            <person name="Moore L.R."/>
            <person name="Chisholm S.W."/>
        </authorList>
    </citation>
    <scope>NUCLEOTIDE SEQUENCE [LARGE SCALE GENOMIC DNA]</scope>
    <source>
        <strain evidence="3">PAC1</strain>
    </source>
</reference>
<dbReference type="RefSeq" id="WP_036907496.1">
    <property type="nucleotide sequence ID" value="NZ_CP138967.1"/>
</dbReference>
<keyword evidence="1" id="KW-1133">Transmembrane helix</keyword>
<protein>
    <submittedName>
        <fullName evidence="2">Putative membrane protein</fullName>
    </submittedName>
</protein>
<dbReference type="AlphaFoldDB" id="A0A0A2C036"/>
<keyword evidence="1" id="KW-0472">Membrane</keyword>
<proteinExistence type="predicted"/>
<feature type="transmembrane region" description="Helical" evidence="1">
    <location>
        <begin position="12"/>
        <end position="30"/>
    </location>
</feature>
<organism evidence="2 3">
    <name type="scientific">Prochlorococcus marinus str. PAC1</name>
    <dbReference type="NCBI Taxonomy" id="59924"/>
    <lineage>
        <taxon>Bacteria</taxon>
        <taxon>Bacillati</taxon>
        <taxon>Cyanobacteriota</taxon>
        <taxon>Cyanophyceae</taxon>
        <taxon>Synechococcales</taxon>
        <taxon>Prochlorococcaceae</taxon>
        <taxon>Prochlorococcus</taxon>
    </lineage>
</organism>
<evidence type="ECO:0000313" key="3">
    <source>
        <dbReference type="Proteomes" id="UP000030392"/>
    </source>
</evidence>
<dbReference type="Proteomes" id="UP000030392">
    <property type="component" value="Unassembled WGS sequence"/>
</dbReference>
<name>A0A0A2C036_PROMR</name>
<evidence type="ECO:0000313" key="2">
    <source>
        <dbReference type="EMBL" id="KGG19711.1"/>
    </source>
</evidence>
<feature type="transmembrane region" description="Helical" evidence="1">
    <location>
        <begin position="51"/>
        <end position="68"/>
    </location>
</feature>
<evidence type="ECO:0000256" key="1">
    <source>
        <dbReference type="SAM" id="Phobius"/>
    </source>
</evidence>
<keyword evidence="1" id="KW-0812">Transmembrane</keyword>
<accession>A0A0A2C036</accession>
<comment type="caution">
    <text evidence="2">The sequence shown here is derived from an EMBL/GenBank/DDBJ whole genome shotgun (WGS) entry which is preliminary data.</text>
</comment>
<sequence>MKSKSDKNQSKLPWWVELLFVQIGLPDSWLSKYLKKKKEAASFINENKKNIVYSAIIIAGILYIYPIVRYTSSSASCIDKTTKYLKSNNTNSAQNAIDINSLAVGFCHGGSLPE</sequence>
<dbReference type="EMBL" id="JNAX01000015">
    <property type="protein sequence ID" value="KGG19711.1"/>
    <property type="molecule type" value="Genomic_DNA"/>
</dbReference>